<comment type="caution">
    <text evidence="4">The sequence shown here is derived from an EMBL/GenBank/DDBJ whole genome shotgun (WGS) entry which is preliminary data.</text>
</comment>
<evidence type="ECO:0000313" key="5">
    <source>
        <dbReference type="Proteomes" id="UP000186039"/>
    </source>
</evidence>
<organism evidence="4 5">
    <name type="scientific">Vibrio panuliri</name>
    <dbReference type="NCBI Taxonomy" id="1381081"/>
    <lineage>
        <taxon>Bacteria</taxon>
        <taxon>Pseudomonadati</taxon>
        <taxon>Pseudomonadota</taxon>
        <taxon>Gammaproteobacteria</taxon>
        <taxon>Vibrionales</taxon>
        <taxon>Vibrionaceae</taxon>
        <taxon>Vibrio</taxon>
    </lineage>
</organism>
<dbReference type="Proteomes" id="UP000186039">
    <property type="component" value="Unassembled WGS sequence"/>
</dbReference>
<keyword evidence="1" id="KW-0489">Methyltransferase</keyword>
<evidence type="ECO:0000256" key="3">
    <source>
        <dbReference type="ARBA" id="ARBA00022691"/>
    </source>
</evidence>
<dbReference type="InterPro" id="IPR008854">
    <property type="entry name" value="TPMT"/>
</dbReference>
<dbReference type="RefSeq" id="WP_075713169.1">
    <property type="nucleotide sequence ID" value="NZ_AP019655.1"/>
</dbReference>
<dbReference type="EMBL" id="MJMH01000022">
    <property type="protein sequence ID" value="OLQ96334.1"/>
    <property type="molecule type" value="Genomic_DNA"/>
</dbReference>
<dbReference type="InterPro" id="IPR029063">
    <property type="entry name" value="SAM-dependent_MTases_sf"/>
</dbReference>
<keyword evidence="3" id="KW-0949">S-adenosyl-L-methionine</keyword>
<dbReference type="PANTHER" id="PTHR10259:SF11">
    <property type="entry name" value="THIOPURINE S-METHYLTRANSFERASE"/>
    <property type="match status" value="1"/>
</dbReference>
<gene>
    <name evidence="4" type="ORF">BIY20_04995</name>
</gene>
<name>A0ABX3FQ21_9VIBR</name>
<evidence type="ECO:0000256" key="1">
    <source>
        <dbReference type="ARBA" id="ARBA00022603"/>
    </source>
</evidence>
<evidence type="ECO:0000256" key="2">
    <source>
        <dbReference type="ARBA" id="ARBA00022679"/>
    </source>
</evidence>
<dbReference type="CDD" id="cd02440">
    <property type="entry name" value="AdoMet_MTases"/>
    <property type="match status" value="1"/>
</dbReference>
<reference evidence="4 5" key="1">
    <citation type="submission" date="2016-09" db="EMBL/GenBank/DDBJ databases">
        <title>Genomic Taxonomy of the Vibrionaceae.</title>
        <authorList>
            <person name="Gonzalez-Castillo A."/>
            <person name="Gomez-Gil B."/>
            <person name="Enciso-Ibarra K."/>
        </authorList>
    </citation>
    <scope>NUCLEOTIDE SEQUENCE [LARGE SCALE GENOMIC DNA]</scope>
    <source>
        <strain evidence="4 5">CAIM 1902</strain>
    </source>
</reference>
<keyword evidence="5" id="KW-1185">Reference proteome</keyword>
<sequence>MEKSQAPQIDAQFWDQLFTTGNMPWDRNQTPKELAQFLSANSLPSKPHKATHVFIPGCGAAYEVKSFIEHGYQVIAMDYSQQAVSVARSQLGQHADAVQYGDVFSAQFAHPFEIIYERAFLAALPRDYWQDYFKMVEQLLPTGGLLVGYFVISDDYRSRFPPFCLQTGELAQRLGEAFKCITCSPVKDSVAVFAGKEYWMIWQKR</sequence>
<keyword evidence="2" id="KW-0808">Transferase</keyword>
<protein>
    <submittedName>
        <fullName evidence="4">Thiopurine S-methyltransferase</fullName>
    </submittedName>
</protein>
<dbReference type="Pfam" id="PF05724">
    <property type="entry name" value="TPMT"/>
    <property type="match status" value="1"/>
</dbReference>
<dbReference type="PROSITE" id="PS51585">
    <property type="entry name" value="SAM_MT_TPMT"/>
    <property type="match status" value="1"/>
</dbReference>
<dbReference type="PANTHER" id="PTHR10259">
    <property type="entry name" value="THIOPURINE S-METHYLTRANSFERASE"/>
    <property type="match status" value="1"/>
</dbReference>
<evidence type="ECO:0000313" key="4">
    <source>
        <dbReference type="EMBL" id="OLQ96334.1"/>
    </source>
</evidence>
<dbReference type="SUPFAM" id="SSF53335">
    <property type="entry name" value="S-adenosyl-L-methionine-dependent methyltransferases"/>
    <property type="match status" value="1"/>
</dbReference>
<proteinExistence type="predicted"/>
<accession>A0ABX3FQ21</accession>
<dbReference type="Gene3D" id="3.40.50.150">
    <property type="entry name" value="Vaccinia Virus protein VP39"/>
    <property type="match status" value="1"/>
</dbReference>